<dbReference type="PANTHER" id="PTHR10543">
    <property type="entry name" value="BETA-CAROTENE DIOXYGENASE"/>
    <property type="match status" value="1"/>
</dbReference>
<reference evidence="7 8" key="1">
    <citation type="submission" date="2020-08" db="EMBL/GenBank/DDBJ databases">
        <title>Sequencing the genomes of 1000 actinobacteria strains.</title>
        <authorList>
            <person name="Klenk H.-P."/>
        </authorList>
    </citation>
    <scope>NUCLEOTIDE SEQUENCE [LARGE SCALE GENOMIC DNA]</scope>
    <source>
        <strain evidence="7 8">DSM 44936</strain>
    </source>
</reference>
<gene>
    <name evidence="7" type="ORF">BJ992_003282</name>
</gene>
<dbReference type="EC" id="1.13.11.-" evidence="5"/>
<sequence length="338" mass="35432">MAVTEHAQSWAPARPRPAAAHPGGPAVGAGEGTDRQDLPVDTSGTARPPVQVAGPAAGTGTFDVQGVIPAELDGALVRIGPARRPGRPLVCGIRIDGGAARRLTLGDLPGEMPAADPAAGVRVVARTARFTVLYDPPVAYSRAAELMGDPVPYRPHGRPARAGLRARGGVPQWFTVEPWERVVNAFEDGDGRVVADVVSVAGTRRWTLDPRGGAGGRTLRDAPRVAVADPRTAGRPHQVLFGLDAGGQAVVTCDLAAGTRRVRRLRSGLCAETPVFVPRGRAEGDGRLLVPVHDHTRRRAELLILDAMNPAASPEAVITLPFLPPPADRVLWLPAGHD</sequence>
<evidence type="ECO:0000313" key="8">
    <source>
        <dbReference type="Proteomes" id="UP000555564"/>
    </source>
</evidence>
<evidence type="ECO:0000256" key="1">
    <source>
        <dbReference type="ARBA" id="ARBA00006787"/>
    </source>
</evidence>
<organism evidence="7 8">
    <name type="scientific">Sphaerisporangium rubeum</name>
    <dbReference type="NCBI Taxonomy" id="321317"/>
    <lineage>
        <taxon>Bacteria</taxon>
        <taxon>Bacillati</taxon>
        <taxon>Actinomycetota</taxon>
        <taxon>Actinomycetes</taxon>
        <taxon>Streptosporangiales</taxon>
        <taxon>Streptosporangiaceae</taxon>
        <taxon>Sphaerisporangium</taxon>
    </lineage>
</organism>
<dbReference type="Proteomes" id="UP000555564">
    <property type="component" value="Unassembled WGS sequence"/>
</dbReference>
<evidence type="ECO:0000256" key="6">
    <source>
        <dbReference type="SAM" id="MobiDB-lite"/>
    </source>
</evidence>
<feature type="compositionally biased region" description="Low complexity" evidence="6">
    <location>
        <begin position="11"/>
        <end position="24"/>
    </location>
</feature>
<dbReference type="AlphaFoldDB" id="A0A7X0IEU4"/>
<protein>
    <recommendedName>
        <fullName evidence="5">Dioxygenase</fullName>
        <ecNumber evidence="5">1.13.11.-</ecNumber>
    </recommendedName>
</protein>
<keyword evidence="4 5" id="KW-0408">Iron</keyword>
<evidence type="ECO:0000256" key="2">
    <source>
        <dbReference type="ARBA" id="ARBA00022723"/>
    </source>
</evidence>
<comment type="caution">
    <text evidence="7">The sequence shown here is derived from an EMBL/GenBank/DDBJ whole genome shotgun (WGS) entry which is preliminary data.</text>
</comment>
<evidence type="ECO:0000256" key="5">
    <source>
        <dbReference type="RuleBase" id="RU364048"/>
    </source>
</evidence>
<evidence type="ECO:0000256" key="3">
    <source>
        <dbReference type="ARBA" id="ARBA00023002"/>
    </source>
</evidence>
<comment type="cofactor">
    <cofactor evidence="5">
        <name>Fe(2+)</name>
        <dbReference type="ChEBI" id="CHEBI:29033"/>
    </cofactor>
    <text evidence="5">Binds 1 Fe(2+) ion per subunit.</text>
</comment>
<comment type="similarity">
    <text evidence="1 5">Belongs to the carotenoid oxygenase family.</text>
</comment>
<dbReference type="GO" id="GO:0046872">
    <property type="term" value="F:metal ion binding"/>
    <property type="evidence" value="ECO:0007669"/>
    <property type="project" value="UniProtKB-KW"/>
</dbReference>
<dbReference type="Pfam" id="PF03055">
    <property type="entry name" value="RPE65"/>
    <property type="match status" value="1"/>
</dbReference>
<proteinExistence type="inferred from homology"/>
<name>A0A7X0IEU4_9ACTN</name>
<keyword evidence="2 5" id="KW-0479">Metal-binding</keyword>
<feature type="region of interest" description="Disordered" evidence="6">
    <location>
        <begin position="1"/>
        <end position="58"/>
    </location>
</feature>
<keyword evidence="5 7" id="KW-0223">Dioxygenase</keyword>
<keyword evidence="8" id="KW-1185">Reference proteome</keyword>
<dbReference type="RefSeq" id="WP_184981880.1">
    <property type="nucleotide sequence ID" value="NZ_BAAALO010000090.1"/>
</dbReference>
<accession>A0A7X0IEU4</accession>
<dbReference type="InterPro" id="IPR004294">
    <property type="entry name" value="Carotenoid_Oase"/>
</dbReference>
<evidence type="ECO:0000256" key="4">
    <source>
        <dbReference type="ARBA" id="ARBA00023004"/>
    </source>
</evidence>
<evidence type="ECO:0000313" key="7">
    <source>
        <dbReference type="EMBL" id="MBB6473851.1"/>
    </source>
</evidence>
<keyword evidence="3 5" id="KW-0560">Oxidoreductase</keyword>
<dbReference type="EMBL" id="JACHIU010000001">
    <property type="protein sequence ID" value="MBB6473851.1"/>
    <property type="molecule type" value="Genomic_DNA"/>
</dbReference>
<dbReference type="GO" id="GO:0010436">
    <property type="term" value="F:carotenoid dioxygenase activity"/>
    <property type="evidence" value="ECO:0007669"/>
    <property type="project" value="TreeGrafter"/>
</dbReference>
<dbReference type="GO" id="GO:0016121">
    <property type="term" value="P:carotene catabolic process"/>
    <property type="evidence" value="ECO:0007669"/>
    <property type="project" value="TreeGrafter"/>
</dbReference>
<dbReference type="PANTHER" id="PTHR10543:SF89">
    <property type="entry name" value="CAROTENOID 9,10(9',10')-CLEAVAGE DIOXYGENASE 1"/>
    <property type="match status" value="1"/>
</dbReference>